<sequence length="314" mass="33751">MNPILLFLGLLACAATGSPATSDQLRQWILANRNSIPAGAEQAIAAANTDGDLASTILRIFGLGKQVSPEPVEKPTGSNGIKIGERDVCPFDADPLILAGEYKSCNPSSIGDCPVGFLCDQSFALGRSICCQDLRNRPNGVQTTMQTPFNWNNLGRTTAPGFRRWTPLTQQPRRGNPWYIKDRTSATPWNSIYNRVTPVEPVDSTEMPTSTPTTSTSTTTELPSTTASGIVNPWARLWSTTTTAPGVGGILPPGQQLPVNVTVLQAGSVRALSEELYESIASITLVTDGEVRILVDTGASSETERLLQTREEEY</sequence>
<feature type="region of interest" description="Disordered" evidence="1">
    <location>
        <begin position="201"/>
        <end position="226"/>
    </location>
</feature>
<name>A0A914VW17_9BILA</name>
<keyword evidence="3" id="KW-1185">Reference proteome</keyword>
<dbReference type="Proteomes" id="UP000887566">
    <property type="component" value="Unplaced"/>
</dbReference>
<protein>
    <submittedName>
        <fullName evidence="4">Uncharacterized protein</fullName>
    </submittedName>
</protein>
<evidence type="ECO:0000256" key="2">
    <source>
        <dbReference type="SAM" id="SignalP"/>
    </source>
</evidence>
<feature type="chain" id="PRO_5036791381" evidence="2">
    <location>
        <begin position="21"/>
        <end position="314"/>
    </location>
</feature>
<evidence type="ECO:0000313" key="3">
    <source>
        <dbReference type="Proteomes" id="UP000887566"/>
    </source>
</evidence>
<keyword evidence="2" id="KW-0732">Signal</keyword>
<reference evidence="4" key="1">
    <citation type="submission" date="2022-11" db="UniProtKB">
        <authorList>
            <consortium name="WormBaseParasite"/>
        </authorList>
    </citation>
    <scope>IDENTIFICATION</scope>
</reference>
<accession>A0A914VW17</accession>
<evidence type="ECO:0000256" key="1">
    <source>
        <dbReference type="SAM" id="MobiDB-lite"/>
    </source>
</evidence>
<dbReference type="Pfam" id="PF14625">
    <property type="entry name" value="Lustrin_cystein"/>
    <property type="match status" value="1"/>
</dbReference>
<dbReference type="WBParaSite" id="PSAMB.scaffold2596size22338.g18438.t1">
    <property type="protein sequence ID" value="PSAMB.scaffold2596size22338.g18438.t1"/>
    <property type="gene ID" value="PSAMB.scaffold2596size22338.g18438"/>
</dbReference>
<dbReference type="InterPro" id="IPR028150">
    <property type="entry name" value="Lustrin_cystein"/>
</dbReference>
<dbReference type="AlphaFoldDB" id="A0A914VW17"/>
<organism evidence="3 4">
    <name type="scientific">Plectus sambesii</name>
    <dbReference type="NCBI Taxonomy" id="2011161"/>
    <lineage>
        <taxon>Eukaryota</taxon>
        <taxon>Metazoa</taxon>
        <taxon>Ecdysozoa</taxon>
        <taxon>Nematoda</taxon>
        <taxon>Chromadorea</taxon>
        <taxon>Plectida</taxon>
        <taxon>Plectina</taxon>
        <taxon>Plectoidea</taxon>
        <taxon>Plectidae</taxon>
        <taxon>Plectus</taxon>
    </lineage>
</organism>
<evidence type="ECO:0000313" key="4">
    <source>
        <dbReference type="WBParaSite" id="PSAMB.scaffold2596size22338.g18438.t1"/>
    </source>
</evidence>
<proteinExistence type="predicted"/>
<feature type="compositionally biased region" description="Low complexity" evidence="1">
    <location>
        <begin position="204"/>
        <end position="226"/>
    </location>
</feature>
<feature type="signal peptide" evidence="2">
    <location>
        <begin position="1"/>
        <end position="20"/>
    </location>
</feature>